<accession>A0A918E2U4</accession>
<gene>
    <name evidence="2" type="ORF">GCM10012278_10790</name>
</gene>
<evidence type="ECO:0000313" key="3">
    <source>
        <dbReference type="Proteomes" id="UP000660745"/>
    </source>
</evidence>
<feature type="transmembrane region" description="Helical" evidence="1">
    <location>
        <begin position="54"/>
        <end position="76"/>
    </location>
</feature>
<dbReference type="EMBL" id="BMNK01000002">
    <property type="protein sequence ID" value="GGP02665.1"/>
    <property type="molecule type" value="Genomic_DNA"/>
</dbReference>
<organism evidence="2 3">
    <name type="scientific">Nonomuraea glycinis</name>
    <dbReference type="NCBI Taxonomy" id="2047744"/>
    <lineage>
        <taxon>Bacteria</taxon>
        <taxon>Bacillati</taxon>
        <taxon>Actinomycetota</taxon>
        <taxon>Actinomycetes</taxon>
        <taxon>Streptosporangiales</taxon>
        <taxon>Streptosporangiaceae</taxon>
        <taxon>Nonomuraea</taxon>
    </lineage>
</organism>
<feature type="transmembrane region" description="Helical" evidence="1">
    <location>
        <begin position="28"/>
        <end position="48"/>
    </location>
</feature>
<keyword evidence="3" id="KW-1185">Reference proteome</keyword>
<evidence type="ECO:0000256" key="1">
    <source>
        <dbReference type="SAM" id="Phobius"/>
    </source>
</evidence>
<keyword evidence="1" id="KW-1133">Transmembrane helix</keyword>
<reference evidence="2" key="2">
    <citation type="submission" date="2020-09" db="EMBL/GenBank/DDBJ databases">
        <authorList>
            <person name="Sun Q."/>
            <person name="Zhou Y."/>
        </authorList>
    </citation>
    <scope>NUCLEOTIDE SEQUENCE</scope>
    <source>
        <strain evidence="2">CGMCC 4.7430</strain>
    </source>
</reference>
<dbReference type="AlphaFoldDB" id="A0A918E2U4"/>
<dbReference type="Proteomes" id="UP000660745">
    <property type="component" value="Unassembled WGS sequence"/>
</dbReference>
<feature type="transmembrane region" description="Helical" evidence="1">
    <location>
        <begin position="125"/>
        <end position="146"/>
    </location>
</feature>
<name>A0A918E2U4_9ACTN</name>
<comment type="caution">
    <text evidence="2">The sequence shown here is derived from an EMBL/GenBank/DDBJ whole genome shotgun (WGS) entry which is preliminary data.</text>
</comment>
<dbReference type="RefSeq" id="WP_189137375.1">
    <property type="nucleotide sequence ID" value="NZ_BMNK01000002.1"/>
</dbReference>
<keyword evidence="1" id="KW-0472">Membrane</keyword>
<protein>
    <submittedName>
        <fullName evidence="2">Uncharacterized protein</fullName>
    </submittedName>
</protein>
<reference evidence="2" key="1">
    <citation type="journal article" date="2014" name="Int. J. Syst. Evol. Microbiol.">
        <title>Complete genome sequence of Corynebacterium casei LMG S-19264T (=DSM 44701T), isolated from a smear-ripened cheese.</title>
        <authorList>
            <consortium name="US DOE Joint Genome Institute (JGI-PGF)"/>
            <person name="Walter F."/>
            <person name="Albersmeier A."/>
            <person name="Kalinowski J."/>
            <person name="Ruckert C."/>
        </authorList>
    </citation>
    <scope>NUCLEOTIDE SEQUENCE</scope>
    <source>
        <strain evidence="2">CGMCC 4.7430</strain>
    </source>
</reference>
<proteinExistence type="predicted"/>
<evidence type="ECO:0000313" key="2">
    <source>
        <dbReference type="EMBL" id="GGP02665.1"/>
    </source>
</evidence>
<feature type="transmembrane region" description="Helical" evidence="1">
    <location>
        <begin position="88"/>
        <end position="113"/>
    </location>
</feature>
<sequence>MNPQDAQASLDSIRRLQDRTREEIARQVFPLPYVIISSLGIFAGLAAADLPRPWLTVVTLLGWGLYAGIGIAYAHWASVRRKPNGQEAGIYVALTIVLLLVFFVSRIGAFALFGVPAYGFPSQAVVAAAVTAVVYIAIVPLVRRALRAIIQRDGRRG</sequence>
<keyword evidence="1" id="KW-0812">Transmembrane</keyword>